<accession>A0AAV1U165</accession>
<dbReference type="Proteomes" id="UP001162060">
    <property type="component" value="Unassembled WGS sequence"/>
</dbReference>
<dbReference type="AlphaFoldDB" id="A0AAV1U165"/>
<dbReference type="Pfam" id="PF17919">
    <property type="entry name" value="RT_RNaseH_2"/>
    <property type="match status" value="1"/>
</dbReference>
<dbReference type="GO" id="GO:0003824">
    <property type="term" value="F:catalytic activity"/>
    <property type="evidence" value="ECO:0007669"/>
    <property type="project" value="UniProtKB-KW"/>
</dbReference>
<evidence type="ECO:0000256" key="1">
    <source>
        <dbReference type="ARBA" id="ARBA00023268"/>
    </source>
</evidence>
<dbReference type="Gene3D" id="3.30.70.270">
    <property type="match status" value="2"/>
</dbReference>
<protein>
    <recommendedName>
        <fullName evidence="2">Integrase catalytic domain-containing protein</fullName>
    </recommendedName>
</protein>
<evidence type="ECO:0000259" key="2">
    <source>
        <dbReference type="PROSITE" id="PS50994"/>
    </source>
</evidence>
<dbReference type="InterPro" id="IPR001584">
    <property type="entry name" value="Integrase_cat-core"/>
</dbReference>
<dbReference type="FunFam" id="3.30.70.270:FF:000020">
    <property type="entry name" value="Transposon Tf2-6 polyprotein-like Protein"/>
    <property type="match status" value="1"/>
</dbReference>
<gene>
    <name evidence="3" type="ORF">PM001_LOCUS12672</name>
</gene>
<dbReference type="InterPro" id="IPR050951">
    <property type="entry name" value="Retrovirus_Pol_polyprotein"/>
</dbReference>
<dbReference type="InterPro" id="IPR041588">
    <property type="entry name" value="Integrase_H2C2"/>
</dbReference>
<dbReference type="PANTHER" id="PTHR37984">
    <property type="entry name" value="PROTEIN CBG26694"/>
    <property type="match status" value="1"/>
</dbReference>
<keyword evidence="1" id="KW-0511">Multifunctional enzyme</keyword>
<dbReference type="InterPro" id="IPR036397">
    <property type="entry name" value="RNaseH_sf"/>
</dbReference>
<proteinExistence type="predicted"/>
<feature type="domain" description="Integrase catalytic" evidence="2">
    <location>
        <begin position="466"/>
        <end position="628"/>
    </location>
</feature>
<evidence type="ECO:0000313" key="4">
    <source>
        <dbReference type="Proteomes" id="UP001162060"/>
    </source>
</evidence>
<comment type="caution">
    <text evidence="3">The sequence shown here is derived from an EMBL/GenBank/DDBJ whole genome shotgun (WGS) entry which is preliminary data.</text>
</comment>
<dbReference type="PROSITE" id="PS50994">
    <property type="entry name" value="INTEGRASE"/>
    <property type="match status" value="1"/>
</dbReference>
<dbReference type="PANTHER" id="PTHR37984:SF5">
    <property type="entry name" value="PROTEIN NYNRIN-LIKE"/>
    <property type="match status" value="1"/>
</dbReference>
<dbReference type="GO" id="GO:0003676">
    <property type="term" value="F:nucleic acid binding"/>
    <property type="evidence" value="ECO:0007669"/>
    <property type="project" value="InterPro"/>
</dbReference>
<dbReference type="InterPro" id="IPR043128">
    <property type="entry name" value="Rev_trsase/Diguanyl_cyclase"/>
</dbReference>
<dbReference type="InterPro" id="IPR012337">
    <property type="entry name" value="RNaseH-like_sf"/>
</dbReference>
<dbReference type="InterPro" id="IPR043502">
    <property type="entry name" value="DNA/RNA_pol_sf"/>
</dbReference>
<organism evidence="3 4">
    <name type="scientific">Peronospora matthiolae</name>
    <dbReference type="NCBI Taxonomy" id="2874970"/>
    <lineage>
        <taxon>Eukaryota</taxon>
        <taxon>Sar</taxon>
        <taxon>Stramenopiles</taxon>
        <taxon>Oomycota</taxon>
        <taxon>Peronosporomycetes</taxon>
        <taxon>Peronosporales</taxon>
        <taxon>Peronosporaceae</taxon>
        <taxon>Peronospora</taxon>
    </lineage>
</organism>
<dbReference type="EMBL" id="CAKLBY020000111">
    <property type="protein sequence ID" value="CAK7927522.1"/>
    <property type="molecule type" value="Genomic_DNA"/>
</dbReference>
<dbReference type="SUPFAM" id="SSF56672">
    <property type="entry name" value="DNA/RNA polymerases"/>
    <property type="match status" value="1"/>
</dbReference>
<dbReference type="Gene3D" id="1.10.340.70">
    <property type="match status" value="1"/>
</dbReference>
<dbReference type="InterPro" id="IPR041577">
    <property type="entry name" value="RT_RNaseH_2"/>
</dbReference>
<dbReference type="Gene3D" id="3.30.420.10">
    <property type="entry name" value="Ribonuclease H-like superfamily/Ribonuclease H"/>
    <property type="match status" value="1"/>
</dbReference>
<dbReference type="CDD" id="cd09274">
    <property type="entry name" value="RNase_HI_RT_Ty3"/>
    <property type="match status" value="1"/>
</dbReference>
<evidence type="ECO:0000313" key="3">
    <source>
        <dbReference type="EMBL" id="CAK7927522.1"/>
    </source>
</evidence>
<dbReference type="FunFam" id="1.10.340.70:FF:000001">
    <property type="entry name" value="Retrovirus-related Pol polyprotein from transposon gypsy-like Protein"/>
    <property type="match status" value="1"/>
</dbReference>
<dbReference type="GO" id="GO:0015074">
    <property type="term" value="P:DNA integration"/>
    <property type="evidence" value="ECO:0007669"/>
    <property type="project" value="InterPro"/>
</dbReference>
<name>A0AAV1U165_9STRA</name>
<reference evidence="3" key="1">
    <citation type="submission" date="2024-01" db="EMBL/GenBank/DDBJ databases">
        <authorList>
            <person name="Webb A."/>
        </authorList>
    </citation>
    <scope>NUCLEOTIDE SEQUENCE</scope>
    <source>
        <strain evidence="3">Pm1</strain>
    </source>
</reference>
<dbReference type="Pfam" id="PF17921">
    <property type="entry name" value="Integrase_H2C2"/>
    <property type="match status" value="1"/>
</dbReference>
<dbReference type="SUPFAM" id="SSF53098">
    <property type="entry name" value="Ribonuclease H-like"/>
    <property type="match status" value="1"/>
</dbReference>
<sequence>MEDHVGHVRAVCAVLRKEKLYARLSKCAFGRNEIAFLGHMVSDEGLQVDPKKTDAIAQFQAPTCRKELLSFLGLAGYYRRFICDFAKLSRPLRALFKHETRWSWGEDQQRSFNALKLALQQAPTLKLPDFTHPFIVTTDASGFCMGGVLSQRINNSDHAIALYSKHLGPHELKWPAHEKELLAIKTALKKWRPYLHGRHFSVYTDNSACKWMLHHPKVSPKMARMLTFFSQFDFVLHHVKGRSNVVADALSRPAVSEYPSSVHAVPTCPVPDLSHVVHECTDACALNSHLLQQHMVHSALMRSIPLEVAHLLLDDVELRGESRPIGIAQEQIHNAVFHVVRAHLSDKVRKTIQQGYHTDNFFQKIWRTQQSKDNFIIDKGLKHVKQDEAMQQICIPDIPEIKTKILYEFHDAATAAHPGVRRTYIKLKQWYYWPKILETVQKYVETCETCARWNSNSQRKKRLMIPIPVPEECWEVVSMDFITGLPVSEGYDAICVVVDKLSKRPIYAPTYTTADSKDTADQFFDAVVRHHKLPKVIISDRDPKFTANFWKSQMNIMGVKLSMTTAHRAQSDGQTERQNLVLEDALRCLVSYSGDNWVKLLGTVEYAHATSVNASTKLTPFEIDTGRKVFNLISYEYGGHADVAKSLLKFCTRIGGHTFKALLTGGKGGHETRRSNTEVEDDLNGIGEPIQLSLD</sequence>